<reference evidence="4 5" key="1">
    <citation type="journal article" date="2021" name="Sci. Rep.">
        <title>Chromosome anchoring in Senegalese sole (Solea senegalensis) reveals sex-associated markers and genome rearrangements in flatfish.</title>
        <authorList>
            <person name="Guerrero-Cozar I."/>
            <person name="Gomez-Garrido J."/>
            <person name="Berbel C."/>
            <person name="Martinez-Blanch J.F."/>
            <person name="Alioto T."/>
            <person name="Claros M.G."/>
            <person name="Gagnaire P.A."/>
            <person name="Manchado M."/>
        </authorList>
    </citation>
    <scope>NUCLEOTIDE SEQUENCE [LARGE SCALE GENOMIC DNA]</scope>
    <source>
        <strain evidence="4">Sse05_10M</strain>
    </source>
</reference>
<keyword evidence="1" id="KW-0812">Transmembrane</keyword>
<dbReference type="GO" id="GO:0005886">
    <property type="term" value="C:plasma membrane"/>
    <property type="evidence" value="ECO:0007669"/>
    <property type="project" value="TreeGrafter"/>
</dbReference>
<dbReference type="GO" id="GO:0004896">
    <property type="term" value="F:cytokine receptor activity"/>
    <property type="evidence" value="ECO:0007669"/>
    <property type="project" value="TreeGrafter"/>
</dbReference>
<dbReference type="InterPro" id="IPR003961">
    <property type="entry name" value="FN3_dom"/>
</dbReference>
<dbReference type="AlphaFoldDB" id="A0AAV6PXP0"/>
<organism evidence="4 5">
    <name type="scientific">Solea senegalensis</name>
    <name type="common">Senegalese sole</name>
    <dbReference type="NCBI Taxonomy" id="28829"/>
    <lineage>
        <taxon>Eukaryota</taxon>
        <taxon>Metazoa</taxon>
        <taxon>Chordata</taxon>
        <taxon>Craniata</taxon>
        <taxon>Vertebrata</taxon>
        <taxon>Euteleostomi</taxon>
        <taxon>Actinopterygii</taxon>
        <taxon>Neopterygii</taxon>
        <taxon>Teleostei</taxon>
        <taxon>Neoteleostei</taxon>
        <taxon>Acanthomorphata</taxon>
        <taxon>Carangaria</taxon>
        <taxon>Pleuronectiformes</taxon>
        <taxon>Pleuronectoidei</taxon>
        <taxon>Soleidae</taxon>
        <taxon>Solea</taxon>
    </lineage>
</organism>
<feature type="transmembrane region" description="Helical" evidence="1">
    <location>
        <begin position="233"/>
        <end position="256"/>
    </location>
</feature>
<evidence type="ECO:0000313" key="5">
    <source>
        <dbReference type="Proteomes" id="UP000693946"/>
    </source>
</evidence>
<protein>
    <submittedName>
        <fullName evidence="4">Tissue fac domain containing</fullName>
    </submittedName>
</protein>
<dbReference type="Proteomes" id="UP000693946">
    <property type="component" value="Linkage Group LG9"/>
</dbReference>
<feature type="signal peptide" evidence="2">
    <location>
        <begin position="1"/>
        <end position="20"/>
    </location>
</feature>
<keyword evidence="1" id="KW-1133">Transmembrane helix</keyword>
<comment type="caution">
    <text evidence="4">The sequence shown here is derived from an EMBL/GenBank/DDBJ whole genome shotgun (WGS) entry which is preliminary data.</text>
</comment>
<proteinExistence type="predicted"/>
<feature type="chain" id="PRO_5044000562" evidence="2">
    <location>
        <begin position="21"/>
        <end position="550"/>
    </location>
</feature>
<sequence>MKMWSVGVLILLLFCYACLSIESGNGRVRFISKNFNNTLHWEAVEPAYPGEEMLYSVQYWSDATGQYQIKEECQNITDLLCDLTAETPSLPDLYYHARVSVNGHLLGRTDFRFSPLEHTVLGQPTLLTHTTGSSLYVNVTLPLGPKGASIADIISNSKHGYSKTAVVYTLKITKPHWAALVNKTTTGRFVINLKNNKTQYCGFVVYRPISEWGRKESENASFCITFPDNHQMILTWLFASAGLLVAIITMSVVWMCNYVRGGKKTILPPSLETNFGNSCKVQSPDRCITSIPVVSTANEPTVYATIQVKPNVSVVRCGGYSPQEIPSQAWQGNTGSSVDTLVNSLMPQLLDVSAQSSEIYSAVAAHVPAEGNEDVQQPTMEARDMCTIPLPCSTKLIVAGVPPSPDVDDCDSNSDGPLLLHTVLDTNGQLTLPSLTMLQRSIDNMAPPLLSDVITFNMETPFLASFQRFDSSEWSDSGCDDSSVNTATQQYCNTHYFPSQPVSPYSHQPCQLTQCSIPNFESGYKQNWMPAILLQSASKDGCEYIRTNNH</sequence>
<evidence type="ECO:0000256" key="2">
    <source>
        <dbReference type="SAM" id="SignalP"/>
    </source>
</evidence>
<evidence type="ECO:0000313" key="4">
    <source>
        <dbReference type="EMBL" id="KAG7476243.1"/>
    </source>
</evidence>
<keyword evidence="5" id="KW-1185">Reference proteome</keyword>
<dbReference type="EMBL" id="JAGKHQ010000021">
    <property type="protein sequence ID" value="KAG7476243.1"/>
    <property type="molecule type" value="Genomic_DNA"/>
</dbReference>
<feature type="domain" description="Fibronectin type-III" evidence="3">
    <location>
        <begin position="11"/>
        <end position="99"/>
    </location>
</feature>
<evidence type="ECO:0000256" key="1">
    <source>
        <dbReference type="SAM" id="Phobius"/>
    </source>
</evidence>
<keyword evidence="1" id="KW-0472">Membrane</keyword>
<gene>
    <name evidence="4" type="ORF">JOB18_049334</name>
</gene>
<evidence type="ECO:0000259" key="3">
    <source>
        <dbReference type="Pfam" id="PF01108"/>
    </source>
</evidence>
<name>A0AAV6PXP0_SOLSE</name>
<keyword evidence="2" id="KW-0732">Signal</keyword>
<dbReference type="PANTHER" id="PTHR20859:SF53">
    <property type="entry name" value="INTERLEUKIN-22 RECEPTOR SUBUNIT ALPHA-1"/>
    <property type="match status" value="1"/>
</dbReference>
<dbReference type="PANTHER" id="PTHR20859">
    <property type="entry name" value="INTERFERON/INTERLEUKIN RECEPTOR"/>
    <property type="match status" value="1"/>
</dbReference>
<accession>A0AAV6PXP0</accession>
<dbReference type="Pfam" id="PF01108">
    <property type="entry name" value="Tissue_fac"/>
    <property type="match status" value="1"/>
</dbReference>
<dbReference type="InterPro" id="IPR050650">
    <property type="entry name" value="Type-II_Cytokine-TF_Rcpt"/>
</dbReference>